<dbReference type="SUPFAM" id="SSF52540">
    <property type="entry name" value="P-loop containing nucleoside triphosphate hydrolases"/>
    <property type="match status" value="1"/>
</dbReference>
<dbReference type="EMBL" id="LNNH01000002">
    <property type="protein sequence ID" value="KWW22679.1"/>
    <property type="molecule type" value="Genomic_DNA"/>
</dbReference>
<dbReference type="InterPro" id="IPR052922">
    <property type="entry name" value="Cytidylate_Kinase-2"/>
</dbReference>
<sequence>MERIMIMGVSAGVGKSTFARRLGDMLDMDVHHLDTFYWRPDWVEAPLEAFLAAQQEVLTQDQWIMEGNYSHSIDLRLKHADTIFYLELPLHVCLYRVLKRRLINSGKTRPDMCEGCEEKLDWPFLKFIITTYHSRKKSMKNRFAEIRRNKPDKVIVILDSKQKIEGYFSNGRNEQT</sequence>
<reference evidence="1 2" key="1">
    <citation type="submission" date="2015-11" db="EMBL/GenBank/DDBJ databases">
        <title>Genome Sequence of Bacillus simplex strain VanAntwerpen2.</title>
        <authorList>
            <person name="Couger M.B."/>
        </authorList>
    </citation>
    <scope>NUCLEOTIDE SEQUENCE [LARGE SCALE GENOMIC DNA]</scope>
    <source>
        <strain evidence="1 2">VanAntwerpen02</strain>
    </source>
</reference>
<organism evidence="1 2">
    <name type="scientific">Peribacillus simplex</name>
    <dbReference type="NCBI Taxonomy" id="1478"/>
    <lineage>
        <taxon>Bacteria</taxon>
        <taxon>Bacillati</taxon>
        <taxon>Bacillota</taxon>
        <taxon>Bacilli</taxon>
        <taxon>Bacillales</taxon>
        <taxon>Bacillaceae</taxon>
        <taxon>Peribacillus</taxon>
    </lineage>
</organism>
<gene>
    <name evidence="1" type="ORF">AS888_03450</name>
</gene>
<dbReference type="AlphaFoldDB" id="A0A120GRB6"/>
<accession>A0A120GRB6</accession>
<dbReference type="PANTHER" id="PTHR37816:SF3">
    <property type="entry name" value="MODULATES DNA TOPOLOGY"/>
    <property type="match status" value="1"/>
</dbReference>
<protein>
    <submittedName>
        <fullName evidence="1">Topology modulation protein</fullName>
    </submittedName>
</protein>
<name>A0A120GRB6_9BACI</name>
<evidence type="ECO:0000313" key="1">
    <source>
        <dbReference type="EMBL" id="KWW22679.1"/>
    </source>
</evidence>
<dbReference type="PANTHER" id="PTHR37816">
    <property type="entry name" value="YALI0E33011P"/>
    <property type="match status" value="1"/>
</dbReference>
<keyword evidence="2" id="KW-1185">Reference proteome</keyword>
<proteinExistence type="predicted"/>
<comment type="caution">
    <text evidence="1">The sequence shown here is derived from an EMBL/GenBank/DDBJ whole genome shotgun (WGS) entry which is preliminary data.</text>
</comment>
<evidence type="ECO:0000313" key="2">
    <source>
        <dbReference type="Proteomes" id="UP000064189"/>
    </source>
</evidence>
<dbReference type="RefSeq" id="WP_061140196.1">
    <property type="nucleotide sequence ID" value="NZ_LNNH01000002.1"/>
</dbReference>
<dbReference type="Gene3D" id="3.40.50.300">
    <property type="entry name" value="P-loop containing nucleotide triphosphate hydrolases"/>
    <property type="match status" value="1"/>
</dbReference>
<dbReference type="Proteomes" id="UP000064189">
    <property type="component" value="Unassembled WGS sequence"/>
</dbReference>
<dbReference type="InterPro" id="IPR027417">
    <property type="entry name" value="P-loop_NTPase"/>
</dbReference>